<comment type="caution">
    <text evidence="2">The sequence shown here is derived from an EMBL/GenBank/DDBJ whole genome shotgun (WGS) entry which is preliminary data.</text>
</comment>
<gene>
    <name evidence="2" type="ORF">QQ008_21830</name>
</gene>
<proteinExistence type="predicted"/>
<name>A0ABT8KVS8_9BACT</name>
<evidence type="ECO:0000256" key="1">
    <source>
        <dbReference type="SAM" id="Coils"/>
    </source>
</evidence>
<sequence>MMKKFLVILTISAMAFACTNKEMEEKVAQLEQENKELVAINDEKDAELVSFMESFTDIERNLAEIREREMNIAITNSDKKTLKEDVKLRITEDIKVINDLMAQNKEKIASLTSQIKRSNRRSAALNKKLEELQQELTAQIEERDLRITALKGELEEMNFTVAELNATIDTLNIENANQAKIIGDQIKQKNTAYYALGTSKELLDEEVIAKEGGFLGIGKTRSLKKDFNKSVFSEIDITQVTSFPVSGKKVSLVTNHPVDSYKFEKAENDEKQVESLIILDPEKFWTTSKYLVVMVD</sequence>
<dbReference type="PROSITE" id="PS51257">
    <property type="entry name" value="PROKAR_LIPOPROTEIN"/>
    <property type="match status" value="1"/>
</dbReference>
<dbReference type="Proteomes" id="UP001172082">
    <property type="component" value="Unassembled WGS sequence"/>
</dbReference>
<feature type="coiled-coil region" evidence="1">
    <location>
        <begin position="13"/>
        <end position="47"/>
    </location>
</feature>
<keyword evidence="3" id="KW-1185">Reference proteome</keyword>
<feature type="coiled-coil region" evidence="1">
    <location>
        <begin position="101"/>
        <end position="174"/>
    </location>
</feature>
<dbReference type="EMBL" id="JAUJEA010000009">
    <property type="protein sequence ID" value="MDN5204047.1"/>
    <property type="molecule type" value="Genomic_DNA"/>
</dbReference>
<evidence type="ECO:0008006" key="4">
    <source>
        <dbReference type="Google" id="ProtNLM"/>
    </source>
</evidence>
<organism evidence="2 3">
    <name type="scientific">Splendidivirga corallicola</name>
    <dbReference type="NCBI Taxonomy" id="3051826"/>
    <lineage>
        <taxon>Bacteria</taxon>
        <taxon>Pseudomonadati</taxon>
        <taxon>Bacteroidota</taxon>
        <taxon>Cytophagia</taxon>
        <taxon>Cytophagales</taxon>
        <taxon>Splendidivirgaceae</taxon>
        <taxon>Splendidivirga</taxon>
    </lineage>
</organism>
<evidence type="ECO:0000313" key="2">
    <source>
        <dbReference type="EMBL" id="MDN5204047.1"/>
    </source>
</evidence>
<evidence type="ECO:0000313" key="3">
    <source>
        <dbReference type="Proteomes" id="UP001172082"/>
    </source>
</evidence>
<reference evidence="2" key="1">
    <citation type="submission" date="2023-06" db="EMBL/GenBank/DDBJ databases">
        <title>Genomic of Parafulvivirga corallium.</title>
        <authorList>
            <person name="Wang G."/>
        </authorList>
    </citation>
    <scope>NUCLEOTIDE SEQUENCE</scope>
    <source>
        <strain evidence="2">BMA10</strain>
    </source>
</reference>
<dbReference type="RefSeq" id="WP_346754071.1">
    <property type="nucleotide sequence ID" value="NZ_JAUJEA010000009.1"/>
</dbReference>
<accession>A0ABT8KVS8</accession>
<protein>
    <recommendedName>
        <fullName evidence="4">Lipoprotein</fullName>
    </recommendedName>
</protein>
<keyword evidence="1" id="KW-0175">Coiled coil</keyword>